<feature type="domain" description="Heterokaryon incompatibility" evidence="1">
    <location>
        <begin position="6"/>
        <end position="117"/>
    </location>
</feature>
<dbReference type="AlphaFoldDB" id="A0A9W4RHK9"/>
<accession>A0A9W4RHK9</accession>
<evidence type="ECO:0000313" key="2">
    <source>
        <dbReference type="EMBL" id="CAI0641634.1"/>
    </source>
</evidence>
<gene>
    <name evidence="2" type="ORF">CGXH109_LOCUS6029</name>
</gene>
<dbReference type="InterPro" id="IPR052895">
    <property type="entry name" value="HetReg/Transcr_Mod"/>
</dbReference>
<dbReference type="Pfam" id="PF06985">
    <property type="entry name" value="HET"/>
    <property type="match status" value="1"/>
</dbReference>
<dbReference type="EMBL" id="CAMGZC010000022">
    <property type="protein sequence ID" value="CAI0641634.1"/>
    <property type="molecule type" value="Genomic_DNA"/>
</dbReference>
<dbReference type="PANTHER" id="PTHR24148">
    <property type="entry name" value="ANKYRIN REPEAT DOMAIN-CONTAINING PROTEIN 39 HOMOLOG-RELATED"/>
    <property type="match status" value="1"/>
</dbReference>
<dbReference type="PANTHER" id="PTHR24148:SF64">
    <property type="entry name" value="HETEROKARYON INCOMPATIBILITY DOMAIN-CONTAINING PROTEIN"/>
    <property type="match status" value="1"/>
</dbReference>
<name>A0A9W4RHK9_9PEZI</name>
<dbReference type="Proteomes" id="UP001152533">
    <property type="component" value="Unassembled WGS sequence"/>
</dbReference>
<dbReference type="InterPro" id="IPR010730">
    <property type="entry name" value="HET"/>
</dbReference>
<reference evidence="2" key="1">
    <citation type="submission" date="2022-08" db="EMBL/GenBank/DDBJ databases">
        <authorList>
            <person name="Giroux E."/>
            <person name="Giroux E."/>
        </authorList>
    </citation>
    <scope>NUCLEOTIDE SEQUENCE</scope>
    <source>
        <strain evidence="2">H1091258</strain>
    </source>
</reference>
<protein>
    <recommendedName>
        <fullName evidence="1">Heterokaryon incompatibility domain-containing protein</fullName>
    </recommendedName>
</protein>
<comment type="caution">
    <text evidence="2">The sequence shown here is derived from an EMBL/GenBank/DDBJ whole genome shotgun (WGS) entry which is preliminary data.</text>
</comment>
<organism evidence="2 3">
    <name type="scientific">Colletotrichum noveboracense</name>
    <dbReference type="NCBI Taxonomy" id="2664923"/>
    <lineage>
        <taxon>Eukaryota</taxon>
        <taxon>Fungi</taxon>
        <taxon>Dikarya</taxon>
        <taxon>Ascomycota</taxon>
        <taxon>Pezizomycotina</taxon>
        <taxon>Sordariomycetes</taxon>
        <taxon>Hypocreomycetidae</taxon>
        <taxon>Glomerellales</taxon>
        <taxon>Glomerellaceae</taxon>
        <taxon>Colletotrichum</taxon>
        <taxon>Colletotrichum gloeosporioides species complex</taxon>
    </lineage>
</organism>
<keyword evidence="3" id="KW-1185">Reference proteome</keyword>
<evidence type="ECO:0000313" key="3">
    <source>
        <dbReference type="Proteomes" id="UP001152533"/>
    </source>
</evidence>
<evidence type="ECO:0000259" key="1">
    <source>
        <dbReference type="Pfam" id="PF06985"/>
    </source>
</evidence>
<proteinExistence type="predicted"/>
<sequence>MPKKSLLKITPTVDRMLRYLRGSHKPAYLWIDALCINQQDENDKAVQIPQMGEIYKCAETVHVWLGDVDADEVAIAFANVRMVHASSTTESYKADLAKSLATLVQKPWFTRRWIIQEIKLADRAVLHYGEHSVEYARFRTAWYLVESRMMVQDNLENLRLLLKRDHTYDLLELLWGFHMANCSNPRDRLAALYGFLPQSEQPIDLQYGHIGWKEILDDSKCPSWVPDWSAARQLGMASGEFPIIRQHSSDRADKPWIDCSDNIGGSETGGLSFNPHLKERLSTKEKKELWLQEARQDIPQACIRYPGYLDKIFATRFSAKQRKLRVRWSPIRGGLYGKSARLILKLPREVVNGDRLWEHALACLKPIQDRFVAPQNCLRIMALFAITLKGKNFVSDGKSPLSSWPLHNVMEDLYMALRTGFENPGSLRRDQMILLTVIGNILRNFAFVELHPSPYFTDDTRLHPLTFVEYGLAPHDMELGDRLIPCDETKLRYFSNEYESRPRRVDMTYAWVFLDGCHGGHQFEVSMCLQPTSPKQVYEVSEVFQSKSSSLLDKIAAMVSSSESTYRDLQENQEFSYPPSQVRTARFLGPAYCVSAYRTHRWDWKDSDDYDVFFELEERLVNRLWEDYVDARAAGFCRPLNIDLV</sequence>